<feature type="coiled-coil region" evidence="1">
    <location>
        <begin position="332"/>
        <end position="373"/>
    </location>
</feature>
<name>A0A0B5EEM5_STRA4</name>
<dbReference type="EMBL" id="CP010519">
    <property type="protein sequence ID" value="AJE80378.1"/>
    <property type="molecule type" value="Genomic_DNA"/>
</dbReference>
<organism evidence="2 3">
    <name type="scientific">Streptomyces albus (strain ATCC 21838 / DSM 41398 / FERM P-419 / JCM 4703 / NBRC 107858)</name>
    <dbReference type="NCBI Taxonomy" id="1081613"/>
    <lineage>
        <taxon>Bacteria</taxon>
        <taxon>Bacillati</taxon>
        <taxon>Actinomycetota</taxon>
        <taxon>Actinomycetes</taxon>
        <taxon>Kitasatosporales</taxon>
        <taxon>Streptomycetaceae</taxon>
        <taxon>Streptomyces</taxon>
    </lineage>
</organism>
<gene>
    <name evidence="2" type="ORF">SLNWT_0002</name>
</gene>
<dbReference type="InterPro" id="IPR027417">
    <property type="entry name" value="P-loop_NTPase"/>
</dbReference>
<evidence type="ECO:0000256" key="1">
    <source>
        <dbReference type="SAM" id="Coils"/>
    </source>
</evidence>
<sequence length="613" mass="67501">MGPSFVIEKLEFQRGEVWQVRYFKSLVTFLVGHSGAGKSTALEALLYSLGLTTVTIMPEIAACAQIRLTFRVAGTRWQATRSPANPKARVSLKNLDDDTEIEHSLPVKSTKADEVTAGAFVQDLLGLPRAVRGTTRLELDTYYNTALALRQHTIAFAFLGGGRDEERILALEAILGLWNPDLAGLEKNAAETASRFTKAKADLASYKKLRDRGSVADPDRLRSDHEQKQREHAAAAEAWQSADRALKTSIGEHGRLIALHKAADADRRKAGKKVTAAHEKLHGATAEHARAEGTLGELLNPPTEDCSRCGQALPEREPGRCQQCGQLCPGVADQRERKIAAARAKLERLRLKLQSLRDVLTSALAAVDRAEDTAATALKTRDTYDQDHLQPTRATAQQAEKTAHGLSRDVARLKQWLDSSTYLTDQQKVVDIAKITMEDAKATRNAALTAHDAWRKELIARWTEFFLIRLQQINPDVETAHIDPTDFTTRIKERDQPDKTFDESSVAGSPKVVTNIAMLLALRDLGRTEPTVRVPPLLIIDSPLADLGAVDQTTGRRLIDTLIDVAGDPSADGYGCQIIAATNDPLPRIYPSIRDIRVDTDNRFVDHAPRTDN</sequence>
<keyword evidence="1" id="KW-0175">Coiled coil</keyword>
<protein>
    <submittedName>
        <fullName evidence="2">Ala-rich protein</fullName>
    </submittedName>
</protein>
<dbReference type="SUPFAM" id="SSF52540">
    <property type="entry name" value="P-loop containing nucleoside triphosphate hydrolases"/>
    <property type="match status" value="1"/>
</dbReference>
<dbReference type="Gene3D" id="3.40.50.300">
    <property type="entry name" value="P-loop containing nucleotide triphosphate hydrolases"/>
    <property type="match status" value="1"/>
</dbReference>
<accession>A0A0B5EEM5</accession>
<evidence type="ECO:0000313" key="2">
    <source>
        <dbReference type="EMBL" id="AJE80378.1"/>
    </source>
</evidence>
<proteinExistence type="predicted"/>
<reference evidence="2 3" key="1">
    <citation type="submission" date="2015-01" db="EMBL/GenBank/DDBJ databases">
        <title>Enhanced salinomycin production by adjusting the supply of polyketide extender units in Streptomyce albus DSM 41398.</title>
        <authorList>
            <person name="Lu C."/>
        </authorList>
    </citation>
    <scope>NUCLEOTIDE SEQUENCE [LARGE SCALE GENOMIC DNA]</scope>
    <source>
        <strain evidence="3">ATCC 21838 / DSM 41398 / FERM P-419 / JCM 4703 / NBRC 107858</strain>
    </source>
</reference>
<dbReference type="Proteomes" id="UP000031523">
    <property type="component" value="Chromosome"/>
</dbReference>
<evidence type="ECO:0000313" key="3">
    <source>
        <dbReference type="Proteomes" id="UP000031523"/>
    </source>
</evidence>
<dbReference type="KEGG" id="sals:SLNWT_0002"/>
<dbReference type="AlphaFoldDB" id="A0A0B5EEM5"/>
<keyword evidence="3" id="KW-1185">Reference proteome</keyword>